<feature type="domain" description="Bacterial type II secretion system protein E" evidence="2">
    <location>
        <begin position="71"/>
        <end position="318"/>
    </location>
</feature>
<sequence>MMSGVERAVEDVVRRVQRRIGADADRDEVAELARRESARRAEQGRAGRDTAVPDERALERSALAALLGYGALQPLLDDPAVEEIWINSPRAVFASAGGVTRRVPLELTAQAVRETVERMLQTTGRRLDLSSPFVDASLPDGSRLHVVIPDITAGDWAVNIRKFLRGTGDIDALVGRGMIPADVVGYLRGRVAAGGSIVVSGSTHTGKTTLLGAMLTSLCATERILTVEETFELSIRVPDRVGLQGREANLEGSGAVDLRRLIREALRMRPDRLVVGEVRGAEALDLLIAVNTGVPGGCTVHANSAGDALRKLTLLPLLAGTTVDRGFVVECIAAGIDTVVHLERDRDGARRVAEVAHPELGDGGLTARTVYRAEQVPGTREGRP</sequence>
<comment type="similarity">
    <text evidence="1">Belongs to the GSP E family.</text>
</comment>
<dbReference type="GO" id="GO:0016887">
    <property type="term" value="F:ATP hydrolysis activity"/>
    <property type="evidence" value="ECO:0007669"/>
    <property type="project" value="InterPro"/>
</dbReference>
<comment type="caution">
    <text evidence="3">The sequence shown here is derived from an EMBL/GenBank/DDBJ whole genome shotgun (WGS) entry which is preliminary data.</text>
</comment>
<dbReference type="InterPro" id="IPR050921">
    <property type="entry name" value="T4SS_GSP_E_ATPase"/>
</dbReference>
<dbReference type="PANTHER" id="PTHR30486">
    <property type="entry name" value="TWITCHING MOTILITY PROTEIN PILT"/>
    <property type="match status" value="1"/>
</dbReference>
<evidence type="ECO:0000256" key="1">
    <source>
        <dbReference type="ARBA" id="ARBA00006611"/>
    </source>
</evidence>
<accession>A0A3L6ZQL0</accession>
<dbReference type="SUPFAM" id="SSF52540">
    <property type="entry name" value="P-loop containing nucleoside triphosphate hydrolases"/>
    <property type="match status" value="1"/>
</dbReference>
<dbReference type="Pfam" id="PF00437">
    <property type="entry name" value="T2SSE"/>
    <property type="match status" value="1"/>
</dbReference>
<dbReference type="Gene3D" id="3.40.50.300">
    <property type="entry name" value="P-loop containing nucleotide triphosphate hydrolases"/>
    <property type="match status" value="1"/>
</dbReference>
<reference evidence="3 4" key="1">
    <citation type="submission" date="2018-10" db="EMBL/GenBank/DDBJ databases">
        <authorList>
            <person name="Li J."/>
        </authorList>
    </citation>
    <scope>NUCLEOTIDE SEQUENCE [LARGE SCALE GENOMIC DNA]</scope>
    <source>
        <strain evidence="3 4">JCM 30549</strain>
    </source>
</reference>
<gene>
    <name evidence="3" type="ORF">D9V30_05280</name>
</gene>
<dbReference type="PANTHER" id="PTHR30486:SF6">
    <property type="entry name" value="TYPE IV PILUS RETRACTATION ATPASE PILT"/>
    <property type="match status" value="1"/>
</dbReference>
<evidence type="ECO:0000259" key="2">
    <source>
        <dbReference type="Pfam" id="PF00437"/>
    </source>
</evidence>
<name>A0A3L6ZQL0_9MICO</name>
<evidence type="ECO:0000313" key="4">
    <source>
        <dbReference type="Proteomes" id="UP000275395"/>
    </source>
</evidence>
<dbReference type="EMBL" id="RCUW01000003">
    <property type="protein sequence ID" value="RLP70079.1"/>
    <property type="molecule type" value="Genomic_DNA"/>
</dbReference>
<proteinExistence type="inferred from homology"/>
<dbReference type="Proteomes" id="UP000275395">
    <property type="component" value="Unassembled WGS sequence"/>
</dbReference>
<organism evidence="3 4">
    <name type="scientific">Mycetocola reblochoni</name>
    <dbReference type="NCBI Taxonomy" id="331618"/>
    <lineage>
        <taxon>Bacteria</taxon>
        <taxon>Bacillati</taxon>
        <taxon>Actinomycetota</taxon>
        <taxon>Actinomycetes</taxon>
        <taxon>Micrococcales</taxon>
        <taxon>Microbacteriaceae</taxon>
        <taxon>Mycetocola</taxon>
    </lineage>
</organism>
<dbReference type="Gene3D" id="3.30.450.380">
    <property type="match status" value="1"/>
</dbReference>
<dbReference type="AlphaFoldDB" id="A0A3L6ZQL0"/>
<evidence type="ECO:0000313" key="3">
    <source>
        <dbReference type="EMBL" id="RLP70079.1"/>
    </source>
</evidence>
<dbReference type="InterPro" id="IPR027417">
    <property type="entry name" value="P-loop_NTPase"/>
</dbReference>
<dbReference type="CDD" id="cd01130">
    <property type="entry name" value="VirB11-like_ATPase"/>
    <property type="match status" value="1"/>
</dbReference>
<protein>
    <submittedName>
        <fullName evidence="3">CpaF family protein</fullName>
    </submittedName>
</protein>
<dbReference type="InterPro" id="IPR001482">
    <property type="entry name" value="T2SS/T4SS_dom"/>
</dbReference>